<dbReference type="STRING" id="52838.A0A4S8JFZ5"/>
<organism evidence="5 6">
    <name type="scientific">Musa balbisiana</name>
    <name type="common">Banana</name>
    <dbReference type="NCBI Taxonomy" id="52838"/>
    <lineage>
        <taxon>Eukaryota</taxon>
        <taxon>Viridiplantae</taxon>
        <taxon>Streptophyta</taxon>
        <taxon>Embryophyta</taxon>
        <taxon>Tracheophyta</taxon>
        <taxon>Spermatophyta</taxon>
        <taxon>Magnoliopsida</taxon>
        <taxon>Liliopsida</taxon>
        <taxon>Zingiberales</taxon>
        <taxon>Musaceae</taxon>
        <taxon>Musa</taxon>
    </lineage>
</organism>
<dbReference type="InterPro" id="IPR052088">
    <property type="entry name" value="E3_ubiquitin-ligase_SINA"/>
</dbReference>
<dbReference type="GO" id="GO:0008270">
    <property type="term" value="F:zinc ion binding"/>
    <property type="evidence" value="ECO:0007669"/>
    <property type="project" value="UniProtKB-KW"/>
</dbReference>
<sequence>MESDNIECISVSDGMVDNDEVAHVPHPFLKPHGDGSVTVIGCAGGLPAPVISPVTGVHQLLEFPVCTNSLCPPIHQCHNGHNLCSGCKSRVHNRCPTCKQWVGDVRCLALEKHQLYCISVCWPSNRSSTLPQAESLKKLPETQRRITYQDTDSKPALTSTILALLIHCLLNDGVFLA</sequence>
<dbReference type="GO" id="GO:0061630">
    <property type="term" value="F:ubiquitin protein ligase activity"/>
    <property type="evidence" value="ECO:0007669"/>
    <property type="project" value="TreeGrafter"/>
</dbReference>
<evidence type="ECO:0000256" key="2">
    <source>
        <dbReference type="ARBA" id="ARBA00022771"/>
    </source>
</evidence>
<keyword evidence="2" id="KW-0863">Zinc-finger</keyword>
<evidence type="ECO:0000259" key="4">
    <source>
        <dbReference type="Pfam" id="PF21362"/>
    </source>
</evidence>
<evidence type="ECO:0000313" key="5">
    <source>
        <dbReference type="EMBL" id="THU60625.1"/>
    </source>
</evidence>
<evidence type="ECO:0000256" key="1">
    <source>
        <dbReference type="ARBA" id="ARBA00022723"/>
    </source>
</evidence>
<keyword evidence="1" id="KW-0479">Metal-binding</keyword>
<dbReference type="AlphaFoldDB" id="A0A4S8JFZ5"/>
<dbReference type="GO" id="GO:0005737">
    <property type="term" value="C:cytoplasm"/>
    <property type="evidence" value="ECO:0007669"/>
    <property type="project" value="TreeGrafter"/>
</dbReference>
<dbReference type="InterPro" id="IPR049548">
    <property type="entry name" value="Sina-like_RING"/>
</dbReference>
<keyword evidence="6" id="KW-1185">Reference proteome</keyword>
<name>A0A4S8JFZ5_MUSBA</name>
<gene>
    <name evidence="5" type="ORF">C4D60_Mb07t14750</name>
</gene>
<dbReference type="PANTHER" id="PTHR10315:SF145">
    <property type="entry name" value="E3 UBIQUITIN-PROTEIN LIGASE SINAT4"/>
    <property type="match status" value="1"/>
</dbReference>
<dbReference type="PANTHER" id="PTHR10315">
    <property type="entry name" value="E3 UBIQUITIN PROTEIN LIGASE SIAH"/>
    <property type="match status" value="1"/>
</dbReference>
<keyword evidence="3" id="KW-0862">Zinc</keyword>
<reference evidence="5 6" key="1">
    <citation type="journal article" date="2019" name="Nat. Plants">
        <title>Genome sequencing of Musa balbisiana reveals subgenome evolution and function divergence in polyploid bananas.</title>
        <authorList>
            <person name="Yao X."/>
        </authorList>
    </citation>
    <scope>NUCLEOTIDE SEQUENCE [LARGE SCALE GENOMIC DNA]</scope>
    <source>
        <strain evidence="6">cv. DH-PKW</strain>
        <tissue evidence="5">Leaves</tissue>
    </source>
</reference>
<proteinExistence type="predicted"/>
<dbReference type="Proteomes" id="UP000317650">
    <property type="component" value="Chromosome 7"/>
</dbReference>
<feature type="domain" description="E3 ubiquitin-protein ligase Sina-like RING finger" evidence="4">
    <location>
        <begin position="64"/>
        <end position="98"/>
    </location>
</feature>
<dbReference type="Pfam" id="PF21362">
    <property type="entry name" value="Sina_RING"/>
    <property type="match status" value="1"/>
</dbReference>
<accession>A0A4S8JFZ5</accession>
<dbReference type="CDD" id="cd16571">
    <property type="entry name" value="RING-HC_SIAHs"/>
    <property type="match status" value="1"/>
</dbReference>
<protein>
    <recommendedName>
        <fullName evidence="4">E3 ubiquitin-protein ligase Sina-like RING finger domain-containing protein</fullName>
    </recommendedName>
</protein>
<evidence type="ECO:0000313" key="6">
    <source>
        <dbReference type="Proteomes" id="UP000317650"/>
    </source>
</evidence>
<evidence type="ECO:0000256" key="3">
    <source>
        <dbReference type="ARBA" id="ARBA00022833"/>
    </source>
</evidence>
<dbReference type="EMBL" id="PYDT01000005">
    <property type="protein sequence ID" value="THU60625.1"/>
    <property type="molecule type" value="Genomic_DNA"/>
</dbReference>
<comment type="caution">
    <text evidence="5">The sequence shown here is derived from an EMBL/GenBank/DDBJ whole genome shotgun (WGS) entry which is preliminary data.</text>
</comment>